<dbReference type="Gene3D" id="3.40.50.970">
    <property type="match status" value="1"/>
</dbReference>
<evidence type="ECO:0000313" key="6">
    <source>
        <dbReference type="Proteomes" id="UP001652582"/>
    </source>
</evidence>
<sequence length="383" mass="43972">MKFLNEQSYDPIPIYRVIDNKGQVIDRTEEPRIDNETLLNMYKTMVQLNQMDEILIESQQQGRISMYLTNYGEEGIQVGSGAALLPRDMIFAQYRELGVLLYRGMTVTEIINQCYGNHEDRDKGRQIPMHFGNKEKNIVTASSPLATQMPQAVGAAYAFKRAPNNERCVICYFGDGAASEGDAHAAFNFAATLQCPVILFCRNNGYAVWTPTNQQYRGDGIAARGLALGLHTIRVDGTDALAVYRAVERAREIAIQNKPVLIEAMSYRVGLHSTADFSNNAFRSVEEIQKWAQEENPVEKLRLYLEGRGLWNSDIEKQFLKEARDIVLRTIQEADQKKKAHWKEMLQDVYYVMPQHLQKQMNQMEKHLEKYKEHYPLDQFQSE</sequence>
<dbReference type="InterPro" id="IPR050771">
    <property type="entry name" value="Alpha-ketoacid_DH_E1_comp"/>
</dbReference>
<keyword evidence="6" id="KW-1185">Reference proteome</keyword>
<evidence type="ECO:0000256" key="1">
    <source>
        <dbReference type="ARBA" id="ARBA00008646"/>
    </source>
</evidence>
<organism evidence="6 7">
    <name type="scientific">Bicyclus anynana</name>
    <name type="common">Squinting bush brown butterfly</name>
    <dbReference type="NCBI Taxonomy" id="110368"/>
    <lineage>
        <taxon>Eukaryota</taxon>
        <taxon>Metazoa</taxon>
        <taxon>Ecdysozoa</taxon>
        <taxon>Arthropoda</taxon>
        <taxon>Hexapoda</taxon>
        <taxon>Insecta</taxon>
        <taxon>Pterygota</taxon>
        <taxon>Neoptera</taxon>
        <taxon>Endopterygota</taxon>
        <taxon>Lepidoptera</taxon>
        <taxon>Glossata</taxon>
        <taxon>Ditrysia</taxon>
        <taxon>Papilionoidea</taxon>
        <taxon>Nymphalidae</taxon>
        <taxon>Satyrinae</taxon>
        <taxon>Satyrini</taxon>
        <taxon>Mycalesina</taxon>
        <taxon>Bicyclus</taxon>
    </lineage>
</organism>
<gene>
    <name evidence="7" type="primary">LOC112044517</name>
</gene>
<evidence type="ECO:0000259" key="5">
    <source>
        <dbReference type="Pfam" id="PF00676"/>
    </source>
</evidence>
<evidence type="ECO:0000256" key="4">
    <source>
        <dbReference type="RuleBase" id="RU365014"/>
    </source>
</evidence>
<keyword evidence="3 4" id="KW-0560">Oxidoreductase</keyword>
<evidence type="ECO:0000313" key="7">
    <source>
        <dbReference type="RefSeq" id="XP_052740983.1"/>
    </source>
</evidence>
<dbReference type="CDD" id="cd02000">
    <property type="entry name" value="TPP_E1_PDC_ADC_BCADC"/>
    <property type="match status" value="1"/>
</dbReference>
<evidence type="ECO:0000256" key="3">
    <source>
        <dbReference type="ARBA" id="ARBA00023002"/>
    </source>
</evidence>
<protein>
    <recommendedName>
        <fullName evidence="4">2-oxoisovalerate dehydrogenase subunit alpha</fullName>
        <ecNumber evidence="4">1.2.4.4</ecNumber>
    </recommendedName>
    <alternativeName>
        <fullName evidence="4">Branched-chain alpha-keto acid dehydrogenase E1 component alpha chain</fullName>
    </alternativeName>
</protein>
<keyword evidence="4" id="KW-0786">Thiamine pyrophosphate</keyword>
<accession>A0ABM3LPG8</accession>
<dbReference type="PANTHER" id="PTHR43380:SF1">
    <property type="entry name" value="2-OXOISOVALERATE DEHYDROGENASE SUBUNIT ALPHA, MITOCHONDRIAL"/>
    <property type="match status" value="1"/>
</dbReference>
<comment type="function">
    <text evidence="4">The branched-chain alpha-keto dehydrogenase complex catalyzes the overall conversion of alpha-keto acids to acyl-CoA and CO(2). It contains multiple copies of three enzymatic components: branched-chain alpha-keto acid decarboxylase (E1), lipoamide acyltransferase (E2) and lipoamide dehydrogenase (E3).</text>
</comment>
<reference evidence="7" key="1">
    <citation type="submission" date="2025-08" db="UniProtKB">
        <authorList>
            <consortium name="RefSeq"/>
        </authorList>
    </citation>
    <scope>IDENTIFICATION</scope>
</reference>
<dbReference type="InterPro" id="IPR001017">
    <property type="entry name" value="DH_E1"/>
</dbReference>
<comment type="catalytic activity">
    <reaction evidence="4">
        <text>N(6)-[(R)-lipoyl]-L-lysyl-[protein] + 3-methyl-2-oxobutanoate + H(+) = N(6)-[(R)-S(8)-2-methylpropanoyldihydrolipoyl]-L-lysyl-[protein] + CO2</text>
        <dbReference type="Rhea" id="RHEA:13457"/>
        <dbReference type="Rhea" id="RHEA-COMP:10474"/>
        <dbReference type="Rhea" id="RHEA-COMP:10497"/>
        <dbReference type="ChEBI" id="CHEBI:11851"/>
        <dbReference type="ChEBI" id="CHEBI:15378"/>
        <dbReference type="ChEBI" id="CHEBI:16526"/>
        <dbReference type="ChEBI" id="CHEBI:83099"/>
        <dbReference type="ChEBI" id="CHEBI:83142"/>
        <dbReference type="EC" id="1.2.4.4"/>
    </reaction>
</comment>
<name>A0ABM3LPG8_BICAN</name>
<dbReference type="Pfam" id="PF00676">
    <property type="entry name" value="E1_dh"/>
    <property type="match status" value="1"/>
</dbReference>
<feature type="domain" description="Dehydrogenase E1 component" evidence="5">
    <location>
        <begin position="42"/>
        <end position="341"/>
    </location>
</feature>
<keyword evidence="2" id="KW-0809">Transit peptide</keyword>
<comment type="similarity">
    <text evidence="1 4">Belongs to the BCKDHA family.</text>
</comment>
<proteinExistence type="inferred from homology"/>
<comment type="cofactor">
    <cofactor evidence="4">
        <name>thiamine diphosphate</name>
        <dbReference type="ChEBI" id="CHEBI:58937"/>
    </cofactor>
</comment>
<dbReference type="Proteomes" id="UP001652582">
    <property type="component" value="Chromosome 13"/>
</dbReference>
<dbReference type="EC" id="1.2.4.4" evidence="4"/>
<dbReference type="PANTHER" id="PTHR43380">
    <property type="entry name" value="2-OXOISOVALERATE DEHYDROGENASE SUBUNIT ALPHA, MITOCHONDRIAL"/>
    <property type="match status" value="1"/>
</dbReference>
<dbReference type="InterPro" id="IPR029061">
    <property type="entry name" value="THDP-binding"/>
</dbReference>
<dbReference type="SUPFAM" id="SSF52518">
    <property type="entry name" value="Thiamin diphosphate-binding fold (THDP-binding)"/>
    <property type="match status" value="1"/>
</dbReference>
<dbReference type="GeneID" id="112044517"/>
<dbReference type="RefSeq" id="XP_052740983.1">
    <property type="nucleotide sequence ID" value="XM_052885023.1"/>
</dbReference>
<evidence type="ECO:0000256" key="2">
    <source>
        <dbReference type="ARBA" id="ARBA00022946"/>
    </source>
</evidence>